<evidence type="ECO:0000313" key="1">
    <source>
        <dbReference type="EMBL" id="AFU18652.1"/>
    </source>
</evidence>
<organism evidence="1 2">
    <name type="scientific">Actinobacillus suis H91-0380</name>
    <dbReference type="NCBI Taxonomy" id="696748"/>
    <lineage>
        <taxon>Bacteria</taxon>
        <taxon>Pseudomonadati</taxon>
        <taxon>Pseudomonadota</taxon>
        <taxon>Gammaproteobacteria</taxon>
        <taxon>Pasteurellales</taxon>
        <taxon>Pasteurellaceae</taxon>
        <taxon>Actinobacillus</taxon>
    </lineage>
</organism>
<evidence type="ECO:0000313" key="2">
    <source>
        <dbReference type="Proteomes" id="UP000006303"/>
    </source>
</evidence>
<accession>K0FW83</accession>
<gene>
    <name evidence="1" type="ORF">ASU2_02550</name>
</gene>
<reference evidence="1 2" key="1">
    <citation type="journal article" date="2012" name="J. Bacteriol.">
        <title>Complete Genome Sequence of Actinobacillus suis H91-0380, a Virulent Serotype O2 Strain.</title>
        <authorList>
            <person name="Macinnes J.I."/>
            <person name="Mackinnon J."/>
            <person name="Bujold A.R."/>
            <person name="Ziebell K."/>
            <person name="Kropinski A.M."/>
            <person name="Nash J.H."/>
        </authorList>
    </citation>
    <scope>NUCLEOTIDE SEQUENCE [LARGE SCALE GENOMIC DNA]</scope>
    <source>
        <strain evidence="1 2">H91-0380</strain>
    </source>
</reference>
<name>K0FW83_ACTSU</name>
<dbReference type="Proteomes" id="UP000006303">
    <property type="component" value="Chromosome"/>
</dbReference>
<dbReference type="eggNOG" id="COG0270">
    <property type="taxonomic scope" value="Bacteria"/>
</dbReference>
<sequence>MIVWALFDSGNGCYTQAAMQCNAMQCNAMPGYSIEIYPIGIDIESKNSHFINLNLADYGRMFGDNTLFDTLDKLPQPDLIIASPPCESWSVASAMWGGNASWKQETSNDRKLSKFTIRNSVDYELPHVQFKYERSFLNRINGELCIYNTIEIIKRYQPSVYVIENPASSRIWHYIADILNFKIPFDNLTYYNNYGYKLRKPTRFKSNINLNLRCDKSIKADKDWGEFSKSYNERSNIPIPLILDIYANVEKALKSNIQSLSQDGLFYG</sequence>
<dbReference type="InterPro" id="IPR029063">
    <property type="entry name" value="SAM-dependent_MTases_sf"/>
</dbReference>
<protein>
    <submittedName>
        <fullName evidence="1">Phage protein</fullName>
    </submittedName>
</protein>
<dbReference type="OrthoDB" id="2212884at2"/>
<dbReference type="AlphaFoldDB" id="K0FW83"/>
<dbReference type="KEGG" id="asi:ASU2_02550"/>
<dbReference type="RefSeq" id="WP_014991287.1">
    <property type="nucleotide sequence ID" value="NC_018690.1"/>
</dbReference>
<proteinExistence type="predicted"/>
<dbReference type="EMBL" id="CP003875">
    <property type="protein sequence ID" value="AFU18652.1"/>
    <property type="molecule type" value="Genomic_DNA"/>
</dbReference>
<dbReference type="PATRIC" id="fig|696748.4.peg.516"/>
<dbReference type="HOGENOM" id="CLU_075782_0_0_6"/>
<dbReference type="Gene3D" id="3.40.50.150">
    <property type="entry name" value="Vaccinia Virus protein VP39"/>
    <property type="match status" value="1"/>
</dbReference>
<dbReference type="SUPFAM" id="SSF53335">
    <property type="entry name" value="S-adenosyl-L-methionine-dependent methyltransferases"/>
    <property type="match status" value="1"/>
</dbReference>